<dbReference type="Proteomes" id="UP001148662">
    <property type="component" value="Unassembled WGS sequence"/>
</dbReference>
<proteinExistence type="predicted"/>
<dbReference type="EMBL" id="JANHOG010000687">
    <property type="protein sequence ID" value="KAJ3552241.1"/>
    <property type="molecule type" value="Genomic_DNA"/>
</dbReference>
<name>A0ACC1T3F0_9APHY</name>
<reference evidence="1" key="1">
    <citation type="submission" date="2022-07" db="EMBL/GenBank/DDBJ databases">
        <title>Genome Sequence of Phlebia brevispora.</title>
        <authorList>
            <person name="Buettner E."/>
        </authorList>
    </citation>
    <scope>NUCLEOTIDE SEQUENCE</scope>
    <source>
        <strain evidence="1">MPL23</strain>
    </source>
</reference>
<accession>A0ACC1T3F0</accession>
<protein>
    <submittedName>
        <fullName evidence="1">Uncharacterized protein</fullName>
    </submittedName>
</protein>
<organism evidence="1 2">
    <name type="scientific">Phlebia brevispora</name>
    <dbReference type="NCBI Taxonomy" id="194682"/>
    <lineage>
        <taxon>Eukaryota</taxon>
        <taxon>Fungi</taxon>
        <taxon>Dikarya</taxon>
        <taxon>Basidiomycota</taxon>
        <taxon>Agaricomycotina</taxon>
        <taxon>Agaricomycetes</taxon>
        <taxon>Polyporales</taxon>
        <taxon>Meruliaceae</taxon>
        <taxon>Phlebia</taxon>
    </lineage>
</organism>
<comment type="caution">
    <text evidence="1">The sequence shown here is derived from an EMBL/GenBank/DDBJ whole genome shotgun (WGS) entry which is preliminary data.</text>
</comment>
<evidence type="ECO:0000313" key="2">
    <source>
        <dbReference type="Proteomes" id="UP001148662"/>
    </source>
</evidence>
<sequence>MPSFVHTPLVLVAWLLTAGLSVLADDSGDTSAFNNVVLNAPPVPNPLPPTEFTLKLEQNSQNVPGLSIPQNGSFLGFSLEMSVVNQVVGSSPQILQVPFLNLMSIITERVGQVNVRVGGNTQDYAVYVDSLPGGQMVSKDTSSSTNPTETPTLYYTSDFVYLFANVSSLVNVKWYLGVPMNDTSHLRLQMAELGESILGDHLLGLQVGNEPDLYASHGHRPASYNPANYNEEFGIVVDAINSDQNIPIHGNLVAPSIIGTQKGWTAEEVWDTGFVDQYSSSLGALAVERYPDNNCANTYQNAGFGEGKSSQDVFPNYLNHTSGVHLVQDYLSSTAFAQQKGKPFVMMETNTASCGGFPGVSDSFGAALWAIDYALQMAYGNFSGAHLHIGGMDVSYNPFTPPMTNESTSRQWTIGPVYYSVVAVAETLGRSGKSQVVDLQANGGNIFTPGYAIYDNGNLDKVALLNYMTDPTGAASYITSVSIPGGSTPATVTVKYLLADSVAEKFNITWAGQTLGGQYESDGRFQGDESVVTVQCNQAAGTCPIRVPAPGFALVFLNNDALAASEPQTTATFSTTTFTAKGAHGSSPTFSASSGGSGSSTPGAKPTSGSGSAVETSGASDLLPATCITVFAVLVSTLGALRLL</sequence>
<evidence type="ECO:0000313" key="1">
    <source>
        <dbReference type="EMBL" id="KAJ3552241.1"/>
    </source>
</evidence>
<keyword evidence="2" id="KW-1185">Reference proteome</keyword>
<gene>
    <name evidence="1" type="ORF">NM688_g4255</name>
</gene>